<reference evidence="1 2" key="1">
    <citation type="submission" date="2019-05" db="EMBL/GenBank/DDBJ databases">
        <title>Draft genome sequence of Actinomadura sp. 14C53.</title>
        <authorList>
            <person name="Saricaoglu S."/>
            <person name="Isik K."/>
        </authorList>
    </citation>
    <scope>NUCLEOTIDE SEQUENCE [LARGE SCALE GENOMIC DNA]</scope>
    <source>
        <strain evidence="1 2">14C53</strain>
    </source>
</reference>
<dbReference type="AlphaFoldDB" id="A0A5C4JD48"/>
<dbReference type="Proteomes" id="UP000309174">
    <property type="component" value="Unassembled WGS sequence"/>
</dbReference>
<comment type="caution">
    <text evidence="1">The sequence shown here is derived from an EMBL/GenBank/DDBJ whole genome shotgun (WGS) entry which is preliminary data.</text>
</comment>
<sequence>MAEFTSYLDAPVDYSQSFSDRIARLGAELSTELSHSLSHDDDMNYNAGQKLSLYLTADGRPTDDARAANHALSIWISSKGPFWTAIVHRGPEGELTWYPGSVSAVRETPAGNQILETIDRFMASHDLTLVPEEALGQPAEGHETEMDGAPATVRDVLFCEIC</sequence>
<evidence type="ECO:0000313" key="2">
    <source>
        <dbReference type="Proteomes" id="UP000309174"/>
    </source>
</evidence>
<evidence type="ECO:0000313" key="1">
    <source>
        <dbReference type="EMBL" id="TMR01763.1"/>
    </source>
</evidence>
<protein>
    <submittedName>
        <fullName evidence="1">Uncharacterized protein</fullName>
    </submittedName>
</protein>
<keyword evidence="2" id="KW-1185">Reference proteome</keyword>
<dbReference type="OrthoDB" id="9791274at2"/>
<accession>A0A5C4JD48</accession>
<proteinExistence type="predicted"/>
<gene>
    <name evidence="1" type="ORF">ETD83_14110</name>
</gene>
<organism evidence="1 2">
    <name type="scientific">Actinomadura soli</name>
    <dbReference type="NCBI Taxonomy" id="2508997"/>
    <lineage>
        <taxon>Bacteria</taxon>
        <taxon>Bacillati</taxon>
        <taxon>Actinomycetota</taxon>
        <taxon>Actinomycetes</taxon>
        <taxon>Streptosporangiales</taxon>
        <taxon>Thermomonosporaceae</taxon>
        <taxon>Actinomadura</taxon>
    </lineage>
</organism>
<dbReference type="EMBL" id="VCKW01000059">
    <property type="protein sequence ID" value="TMR01763.1"/>
    <property type="molecule type" value="Genomic_DNA"/>
</dbReference>
<dbReference type="RefSeq" id="WP_138645570.1">
    <property type="nucleotide sequence ID" value="NZ_VCKW01000059.1"/>
</dbReference>
<name>A0A5C4JD48_9ACTN</name>